<dbReference type="RefSeq" id="WP_198065698.1">
    <property type="nucleotide sequence ID" value="NZ_CBCXYP010000048.1"/>
</dbReference>
<organism evidence="2 3">
    <name type="scientific">Klebsiella quasipneumoniae subsp. similipneumoniae</name>
    <dbReference type="NCBI Taxonomy" id="1463164"/>
    <lineage>
        <taxon>Bacteria</taxon>
        <taxon>Pseudomonadati</taxon>
        <taxon>Pseudomonadota</taxon>
        <taxon>Gammaproteobacteria</taxon>
        <taxon>Enterobacterales</taxon>
        <taxon>Enterobacteriaceae</taxon>
        <taxon>Klebsiella/Raoultella group</taxon>
        <taxon>Klebsiella</taxon>
        <taxon>Klebsiella pneumoniae complex</taxon>
    </lineage>
</organism>
<proteinExistence type="predicted"/>
<reference evidence="2" key="1">
    <citation type="submission" date="2023-10" db="EMBL/GenBank/DDBJ databases">
        <title>Surveillance and assessment of the effects of hospital wastewater treatment on clearance of pathogenic bacterial and antimicrobial resistance genes.</title>
        <authorList>
            <person name="Wu Y."/>
        </authorList>
    </citation>
    <scope>NUCLEOTIDE SEQUENCE</scope>
    <source>
        <strain evidence="2">23-M-SY-8</strain>
    </source>
</reference>
<protein>
    <recommendedName>
        <fullName evidence="4">Lipoprotein</fullName>
    </recommendedName>
</protein>
<evidence type="ECO:0000313" key="3">
    <source>
        <dbReference type="Proteomes" id="UP001187239"/>
    </source>
</evidence>
<accession>A0AAE4MVF3</accession>
<comment type="caution">
    <text evidence="2">The sequence shown here is derived from an EMBL/GenBank/DDBJ whole genome shotgun (WGS) entry which is preliminary data.</text>
</comment>
<sequence>MRTKTNCVMIALCLGVSFSVAAEGMNSYLVKYGQQVGVASENNKIRYLKAYQTTASPLNAYRVDFNTTAEELMSVPGADTDAVAKMKNLAITKAWETRFCTPDLNNAMIRSGVDMVSGFLLSDNRTQHVAVCFKKVSDSQQQSSSARKVTGIWYDDVGSTDYLNATLTIYQEGERFYLKRVNGDGSGGEYQLTRKGQKFIKNNDKFGAFYLIRNNKLEIYDNNGFIRDADIKREQ</sequence>
<keyword evidence="1" id="KW-0732">Signal</keyword>
<evidence type="ECO:0000256" key="1">
    <source>
        <dbReference type="SAM" id="SignalP"/>
    </source>
</evidence>
<dbReference type="Proteomes" id="UP001187239">
    <property type="component" value="Unassembled WGS sequence"/>
</dbReference>
<dbReference type="AlphaFoldDB" id="A0AAE4MVF3"/>
<feature type="signal peptide" evidence="1">
    <location>
        <begin position="1"/>
        <end position="22"/>
    </location>
</feature>
<gene>
    <name evidence="2" type="ORF">RZO73_28370</name>
</gene>
<feature type="chain" id="PRO_5042011514" description="Lipoprotein" evidence="1">
    <location>
        <begin position="23"/>
        <end position="235"/>
    </location>
</feature>
<evidence type="ECO:0000313" key="2">
    <source>
        <dbReference type="EMBL" id="MDV0614412.1"/>
    </source>
</evidence>
<evidence type="ECO:0008006" key="4">
    <source>
        <dbReference type="Google" id="ProtNLM"/>
    </source>
</evidence>
<dbReference type="EMBL" id="JAWHXQ010000033">
    <property type="protein sequence ID" value="MDV0614412.1"/>
    <property type="molecule type" value="Genomic_DNA"/>
</dbReference>
<name>A0AAE4MVF3_9ENTR</name>